<keyword evidence="2" id="KW-0680">Restriction system</keyword>
<dbReference type="PANTHER" id="PTHR30408">
    <property type="entry name" value="TYPE-1 RESTRICTION ENZYME ECOKI SPECIFICITY PROTEIN"/>
    <property type="match status" value="1"/>
</dbReference>
<keyword evidence="6" id="KW-1185">Reference proteome</keyword>
<dbReference type="KEGG" id="cao:Celal_0830"/>
<dbReference type="EMBL" id="CP002453">
    <property type="protein sequence ID" value="ADV48159.1"/>
    <property type="molecule type" value="Genomic_DNA"/>
</dbReference>
<dbReference type="GO" id="GO:0003677">
    <property type="term" value="F:DNA binding"/>
    <property type="evidence" value="ECO:0007669"/>
    <property type="project" value="UniProtKB-KW"/>
</dbReference>
<dbReference type="GO" id="GO:0009307">
    <property type="term" value="P:DNA restriction-modification system"/>
    <property type="evidence" value="ECO:0007669"/>
    <property type="project" value="UniProtKB-KW"/>
</dbReference>
<dbReference type="SUPFAM" id="SSF116734">
    <property type="entry name" value="DNA methylase specificity domain"/>
    <property type="match status" value="2"/>
</dbReference>
<accession>E6XEV7</accession>
<dbReference type="InterPro" id="IPR044946">
    <property type="entry name" value="Restrct_endonuc_typeI_TRD_sf"/>
</dbReference>
<proteinExistence type="inferred from homology"/>
<organism evidence="5 6">
    <name type="scientific">Cellulophaga algicola (strain DSM 14237 / IC166 / ACAM 630)</name>
    <dbReference type="NCBI Taxonomy" id="688270"/>
    <lineage>
        <taxon>Bacteria</taxon>
        <taxon>Pseudomonadati</taxon>
        <taxon>Bacteroidota</taxon>
        <taxon>Flavobacteriia</taxon>
        <taxon>Flavobacteriales</taxon>
        <taxon>Flavobacteriaceae</taxon>
        <taxon>Cellulophaga</taxon>
    </lineage>
</organism>
<evidence type="ECO:0000256" key="1">
    <source>
        <dbReference type="ARBA" id="ARBA00010923"/>
    </source>
</evidence>
<evidence type="ECO:0000313" key="6">
    <source>
        <dbReference type="Proteomes" id="UP000008634"/>
    </source>
</evidence>
<evidence type="ECO:0000259" key="4">
    <source>
        <dbReference type="Pfam" id="PF01420"/>
    </source>
</evidence>
<protein>
    <submittedName>
        <fullName evidence="5">Restriction modification system DNA specificity domain protein</fullName>
    </submittedName>
</protein>
<dbReference type="STRING" id="688270.Celal_0830"/>
<dbReference type="REBASE" id="31734">
    <property type="entry name" value="S.Cal14237ORF829P"/>
</dbReference>
<dbReference type="Pfam" id="PF01420">
    <property type="entry name" value="Methylase_S"/>
    <property type="match status" value="2"/>
</dbReference>
<sequence length="427" mass="49399">MAAHTDKAQILVPKLRFKEFDGEWRMSQFGKLYKFYTTNSFSRDKLNYESGKVKNIHYGDIHTKFQSYFYLNNEYVPFVNDDLDLSKIKDEAFCKIGDLIIADASEDYADIGKTIEIIDINDEKVIAGLHTFLARPFSKETYIGFISYLLKSWNLRKQIMTIAQGTKVLGLSMGRFSQLKLNTPSLPEQQKIASFLSAVDEKIQQLNKKKTLLEQYKKGVMQQLFSGDLRFKDENGGDFPDWEENKQLGTLTYKVGKKNKNNIQYPIYSINNQEGFRPQSEQFDGLDSNDRGYDISLYKIVDAETFAYNPARINVGSIGYSYDLKRVIVSSLYVCFKTKDTLEDLFLLAYLDTYSFQKDILRYEEGGVRQYLFYDNFSHIKIPLPTTQEQQKIANYLSAIDTKIETVNQQINKTQAFKKGLLQGMFV</sequence>
<dbReference type="Proteomes" id="UP000008634">
    <property type="component" value="Chromosome"/>
</dbReference>
<gene>
    <name evidence="5" type="ordered locus">Celal_0830</name>
</gene>
<evidence type="ECO:0000256" key="2">
    <source>
        <dbReference type="ARBA" id="ARBA00022747"/>
    </source>
</evidence>
<dbReference type="HOGENOM" id="CLU_021095_0_3_10"/>
<dbReference type="InterPro" id="IPR052021">
    <property type="entry name" value="Type-I_RS_S_subunit"/>
</dbReference>
<keyword evidence="3" id="KW-0238">DNA-binding</keyword>
<dbReference type="RefSeq" id="WP_013549648.1">
    <property type="nucleotide sequence ID" value="NC_014934.1"/>
</dbReference>
<dbReference type="PANTHER" id="PTHR30408:SF12">
    <property type="entry name" value="TYPE I RESTRICTION ENZYME MJAVIII SPECIFICITY SUBUNIT"/>
    <property type="match status" value="1"/>
</dbReference>
<dbReference type="Gene3D" id="3.90.220.20">
    <property type="entry name" value="DNA methylase specificity domains"/>
    <property type="match status" value="2"/>
</dbReference>
<name>E6XEV7_CELAD</name>
<comment type="similarity">
    <text evidence="1">Belongs to the type-I restriction system S methylase family.</text>
</comment>
<dbReference type="OrthoDB" id="667970at2"/>
<evidence type="ECO:0000313" key="5">
    <source>
        <dbReference type="EMBL" id="ADV48159.1"/>
    </source>
</evidence>
<dbReference type="InterPro" id="IPR000055">
    <property type="entry name" value="Restrct_endonuc_typeI_TRD"/>
</dbReference>
<reference evidence="5 6" key="1">
    <citation type="journal article" date="2010" name="Stand. Genomic Sci.">
        <title>Complete genome sequence of Cellulophaga algicola type strain (IC166).</title>
        <authorList>
            <person name="Abt B."/>
            <person name="Lu M."/>
            <person name="Misra M."/>
            <person name="Han C."/>
            <person name="Nolan M."/>
            <person name="Lucas S."/>
            <person name="Hammon N."/>
            <person name="Deshpande S."/>
            <person name="Cheng J.F."/>
            <person name="Tapia R."/>
            <person name="Goodwin L."/>
            <person name="Pitluck S."/>
            <person name="Liolios K."/>
            <person name="Pagani I."/>
            <person name="Ivanova N."/>
            <person name="Mavromatis K."/>
            <person name="Ovchinikova G."/>
            <person name="Pati A."/>
            <person name="Chen A."/>
            <person name="Palaniappan K."/>
            <person name="Land M."/>
            <person name="Hauser L."/>
            <person name="Chang Y.J."/>
            <person name="Jeffries C.D."/>
            <person name="Detter J.C."/>
            <person name="Brambilla E."/>
            <person name="Rohde M."/>
            <person name="Tindall B.J."/>
            <person name="Goker M."/>
            <person name="Woyke T."/>
            <person name="Bristow J."/>
            <person name="Eisen J.A."/>
            <person name="Markowitz V."/>
            <person name="Hugenholtz P."/>
            <person name="Kyrpides N.C."/>
            <person name="Klenk H.P."/>
            <person name="Lapidus A."/>
        </authorList>
    </citation>
    <scope>NUCLEOTIDE SEQUENCE [LARGE SCALE GENOMIC DNA]</scope>
    <source>
        <strain evidence="6">DSM 14237 / IC166 / ACAM 630</strain>
    </source>
</reference>
<dbReference type="eggNOG" id="COG0732">
    <property type="taxonomic scope" value="Bacteria"/>
</dbReference>
<dbReference type="AlphaFoldDB" id="E6XEV7"/>
<feature type="domain" description="Type I restriction modification DNA specificity" evidence="4">
    <location>
        <begin position="72"/>
        <end position="214"/>
    </location>
</feature>
<feature type="domain" description="Type I restriction modification DNA specificity" evidence="4">
    <location>
        <begin position="256"/>
        <end position="413"/>
    </location>
</feature>
<evidence type="ECO:0000256" key="3">
    <source>
        <dbReference type="ARBA" id="ARBA00023125"/>
    </source>
</evidence>